<dbReference type="CDD" id="cd01671">
    <property type="entry name" value="CARD"/>
    <property type="match status" value="1"/>
</dbReference>
<feature type="domain" description="RLR CTR" evidence="23">
    <location>
        <begin position="968"/>
        <end position="1094"/>
    </location>
</feature>
<feature type="compositionally biased region" description="Low complexity" evidence="20">
    <location>
        <begin position="312"/>
        <end position="329"/>
    </location>
</feature>
<feature type="domain" description="Helicase C-terminal" evidence="22">
    <location>
        <begin position="785"/>
        <end position="946"/>
    </location>
</feature>
<dbReference type="InterPro" id="IPR011029">
    <property type="entry name" value="DEATH-like_dom_sf"/>
</dbReference>
<keyword evidence="13" id="KW-0862">Zinc</keyword>
<evidence type="ECO:0000256" key="16">
    <source>
        <dbReference type="ARBA" id="ARBA00022859"/>
    </source>
</evidence>
<protein>
    <recommendedName>
        <fullName evidence="3">RNA helicase</fullName>
        <ecNumber evidence="3">3.6.4.13</ecNumber>
    </recommendedName>
</protein>
<dbReference type="AlphaFoldDB" id="A0A9D4CMI3"/>
<dbReference type="Pfam" id="PF11648">
    <property type="entry name" value="RIG-I_C-RD"/>
    <property type="match status" value="1"/>
</dbReference>
<evidence type="ECO:0000256" key="6">
    <source>
        <dbReference type="ARBA" id="ARBA00022553"/>
    </source>
</evidence>
<dbReference type="GO" id="GO:0005524">
    <property type="term" value="F:ATP binding"/>
    <property type="evidence" value="ECO:0007669"/>
    <property type="project" value="UniProtKB-KW"/>
</dbReference>
<evidence type="ECO:0000256" key="8">
    <source>
        <dbReference type="ARBA" id="ARBA00022723"/>
    </source>
</evidence>
<evidence type="ECO:0000259" key="21">
    <source>
        <dbReference type="PROSITE" id="PS51192"/>
    </source>
</evidence>
<dbReference type="EC" id="3.6.4.13" evidence="3"/>
<evidence type="ECO:0000313" key="24">
    <source>
        <dbReference type="EMBL" id="KAH3728104.1"/>
    </source>
</evidence>
<feature type="region of interest" description="Disordered" evidence="20">
    <location>
        <begin position="312"/>
        <end position="333"/>
    </location>
</feature>
<evidence type="ECO:0000259" key="23">
    <source>
        <dbReference type="PROSITE" id="PS51789"/>
    </source>
</evidence>
<name>A0A9D4CMI3_DREPO</name>
<dbReference type="PROSITE" id="PS51192">
    <property type="entry name" value="HELICASE_ATP_BIND_1"/>
    <property type="match status" value="1"/>
</dbReference>
<keyword evidence="14" id="KW-0067">ATP-binding</keyword>
<dbReference type="GO" id="GO:0051607">
    <property type="term" value="P:defense response to virus"/>
    <property type="evidence" value="ECO:0007669"/>
    <property type="project" value="UniProtKB-KW"/>
</dbReference>
<comment type="caution">
    <text evidence="24">The sequence shown here is derived from an EMBL/GenBank/DDBJ whole genome shotgun (WGS) entry which is preliminary data.</text>
</comment>
<dbReference type="GO" id="GO:0046872">
    <property type="term" value="F:metal ion binding"/>
    <property type="evidence" value="ECO:0007669"/>
    <property type="project" value="UniProtKB-KW"/>
</dbReference>
<dbReference type="GO" id="GO:0003724">
    <property type="term" value="F:RNA helicase activity"/>
    <property type="evidence" value="ECO:0007669"/>
    <property type="project" value="UniProtKB-EC"/>
</dbReference>
<dbReference type="PANTHER" id="PTHR14074:SF16">
    <property type="entry name" value="ANTIVIRAL INNATE IMMUNE RESPONSE RECEPTOR RIG-I"/>
    <property type="match status" value="1"/>
</dbReference>
<evidence type="ECO:0000256" key="14">
    <source>
        <dbReference type="ARBA" id="ARBA00022840"/>
    </source>
</evidence>
<evidence type="ECO:0000256" key="4">
    <source>
        <dbReference type="ARBA" id="ARBA00022490"/>
    </source>
</evidence>
<gene>
    <name evidence="24" type="ORF">DPMN_054051</name>
</gene>
<evidence type="ECO:0000256" key="10">
    <source>
        <dbReference type="ARBA" id="ARBA00022741"/>
    </source>
</evidence>
<dbReference type="PROSITE" id="PS51194">
    <property type="entry name" value="HELICASE_CTER"/>
    <property type="match status" value="1"/>
</dbReference>
<dbReference type="InterPro" id="IPR031964">
    <property type="entry name" value="CARD_dom"/>
</dbReference>
<dbReference type="InterPro" id="IPR011545">
    <property type="entry name" value="DEAD/DEAH_box_helicase_dom"/>
</dbReference>
<dbReference type="Gene3D" id="2.170.150.30">
    <property type="entry name" value="RIG-I-like receptor, C-terminal regulatory domain"/>
    <property type="match status" value="1"/>
</dbReference>
<dbReference type="InterPro" id="IPR014001">
    <property type="entry name" value="Helicase_ATP-bd"/>
</dbReference>
<dbReference type="Gene3D" id="1.20.1320.30">
    <property type="match status" value="1"/>
</dbReference>
<evidence type="ECO:0000256" key="12">
    <source>
        <dbReference type="ARBA" id="ARBA00022806"/>
    </source>
</evidence>
<dbReference type="GO" id="GO:0003723">
    <property type="term" value="F:RNA binding"/>
    <property type="evidence" value="ECO:0007669"/>
    <property type="project" value="UniProtKB-KW"/>
</dbReference>
<evidence type="ECO:0000256" key="5">
    <source>
        <dbReference type="ARBA" id="ARBA00022499"/>
    </source>
</evidence>
<evidence type="ECO:0000256" key="18">
    <source>
        <dbReference type="ARBA" id="ARBA00023118"/>
    </source>
</evidence>
<dbReference type="SMART" id="SM00487">
    <property type="entry name" value="DEXDc"/>
    <property type="match status" value="1"/>
</dbReference>
<keyword evidence="4" id="KW-0963">Cytoplasm</keyword>
<dbReference type="InterPro" id="IPR038557">
    <property type="entry name" value="RLR_C_sf"/>
</dbReference>
<evidence type="ECO:0000256" key="2">
    <source>
        <dbReference type="ARBA" id="ARBA00006866"/>
    </source>
</evidence>
<dbReference type="GO" id="GO:0045087">
    <property type="term" value="P:innate immune response"/>
    <property type="evidence" value="ECO:0007669"/>
    <property type="project" value="UniProtKB-KW"/>
</dbReference>
<keyword evidence="17" id="KW-0694">RNA-binding</keyword>
<keyword evidence="9" id="KW-0677">Repeat</keyword>
<sequence>MATNELTEDYLEGQVLFWRKDITRCIQKPTLVSQLAALDVIGPDSSVKLHDVFAKGIALVAADKLIKAVLKSEAPNKWSSFLKALDKEGLVYLKELIEEGAHETTEEREHGRKMIQIFAPELERRVEPIDLLPDLISQDVIDEDDAEAVRMLQANNGRSYAVVCLYRRMQSRLRPAQWYYEFLRVLQKRGYEDILEMMEPQFLITPTAYIPKPGNNRIPKKPSRVNDETEHVLEEVHYPSQETKLKANPPIWNANLNIEHRSAGGWCYDPRTATMSLEPETFTESPFYNRDRMPFSLRQDFDRTNILSRRPSFSSMSISSETSSYVSDDASTDDGRLHLQVDRAKRIAANRSMRINRNPATYVTYDDSSSSQFEQSEDTDAYCSDEESSLYDDSETMEDTEDVAGNFEDSLEDFHLELAENALQGHNTIIWSPTNTGKTFVALKIMKDHLVNHPGGRKKIAFMAKTVLLIKQQADRIIKHLPDFNVKLATADSEESLALGAFMETVDVFCFTPQILVNNLKNGSIKRISEFSMLVFDECHHSKGYGPYTRLLHMYLLEKANRTVQNARLPQIVGLTASLPVGKVETVDGALDSIIHLCAMLDVKLISSVERCTESLKKRTFVPKEEKIPLVMRISDPCGKILREQLLEMEGLLQDTALTNPEMVSVIYQSRTIQDRESTAYLNWAMDVDRTALANVKHDKTCRDIRACARYISIYAAALEINKLLETEDIARYLAMRNKSETEASEKLTELESKLLRKFKRVQSNLFSVSKTSGTNPNVRTVCDNLKDMMSKDEVGSRAMIMVKARATSRALARFINEDFKSFGIRAKELYGQAYLGGEEGMDQEMQSTILDQFKKGFYKVLVCTSVGNEGLHTPDCNIVINYNFLGNETTKIQIPGRARKPNSTYVLFGTQKLFDHDRMNAFKVLLMNKAVIQFKGMDKKELSMQISAQQNKLRHANISKMELWEMKINRKSTAVDYMIKCQRCKTYVCMTSEIRVLGNGRFPINYEVTKHVELRELKKVLSFDGIKLMKSAHCKKCPVKWGKVAETKGLAVILLACDAFVFESTGSSRSQYFKKWFDVPYDFPTIDAADIPCVFEKSWMNEL</sequence>
<accession>A0A9D4CMI3</accession>
<keyword evidence="8" id="KW-0479">Metal-binding</keyword>
<reference evidence="24" key="1">
    <citation type="journal article" date="2019" name="bioRxiv">
        <title>The Genome of the Zebra Mussel, Dreissena polymorpha: A Resource for Invasive Species Research.</title>
        <authorList>
            <person name="McCartney M.A."/>
            <person name="Auch B."/>
            <person name="Kono T."/>
            <person name="Mallez S."/>
            <person name="Zhang Y."/>
            <person name="Obille A."/>
            <person name="Becker A."/>
            <person name="Abrahante J.E."/>
            <person name="Garbe J."/>
            <person name="Badalamenti J.P."/>
            <person name="Herman A."/>
            <person name="Mangelson H."/>
            <person name="Liachko I."/>
            <person name="Sullivan S."/>
            <person name="Sone E.D."/>
            <person name="Koren S."/>
            <person name="Silverstein K.A.T."/>
            <person name="Beckman K.B."/>
            <person name="Gohl D.M."/>
        </authorList>
    </citation>
    <scope>NUCLEOTIDE SEQUENCE</scope>
    <source>
        <strain evidence="24">Duluth1</strain>
        <tissue evidence="24">Whole animal</tissue>
    </source>
</reference>
<organism evidence="24 25">
    <name type="scientific">Dreissena polymorpha</name>
    <name type="common">Zebra mussel</name>
    <name type="synonym">Mytilus polymorpha</name>
    <dbReference type="NCBI Taxonomy" id="45954"/>
    <lineage>
        <taxon>Eukaryota</taxon>
        <taxon>Metazoa</taxon>
        <taxon>Spiralia</taxon>
        <taxon>Lophotrochozoa</taxon>
        <taxon>Mollusca</taxon>
        <taxon>Bivalvia</taxon>
        <taxon>Autobranchia</taxon>
        <taxon>Heteroconchia</taxon>
        <taxon>Euheterodonta</taxon>
        <taxon>Imparidentia</taxon>
        <taxon>Neoheterodontei</taxon>
        <taxon>Myida</taxon>
        <taxon>Dreissenoidea</taxon>
        <taxon>Dreissenidae</taxon>
        <taxon>Dreissena</taxon>
    </lineage>
</organism>
<comment type="subcellular location">
    <subcellularLocation>
        <location evidence="1">Cytoplasm</location>
    </subcellularLocation>
</comment>
<keyword evidence="10" id="KW-0547">Nucleotide-binding</keyword>
<dbReference type="SUPFAM" id="SSF52540">
    <property type="entry name" value="P-loop containing nucleoside triphosphate hydrolases"/>
    <property type="match status" value="2"/>
</dbReference>
<evidence type="ECO:0000256" key="13">
    <source>
        <dbReference type="ARBA" id="ARBA00022833"/>
    </source>
</evidence>
<dbReference type="PANTHER" id="PTHR14074">
    <property type="entry name" value="HELICASE WITH DEATH DOMAIN-RELATED"/>
    <property type="match status" value="1"/>
</dbReference>
<feature type="compositionally biased region" description="Acidic residues" evidence="20">
    <location>
        <begin position="375"/>
        <end position="398"/>
    </location>
</feature>
<dbReference type="GO" id="GO:0005737">
    <property type="term" value="C:cytoplasm"/>
    <property type="evidence" value="ECO:0007669"/>
    <property type="project" value="UniProtKB-SubCell"/>
</dbReference>
<dbReference type="InterPro" id="IPR001650">
    <property type="entry name" value="Helicase_C-like"/>
</dbReference>
<dbReference type="Pfam" id="PF00270">
    <property type="entry name" value="DEAD"/>
    <property type="match status" value="1"/>
</dbReference>
<keyword evidence="5" id="KW-1017">Isopeptide bond</keyword>
<dbReference type="InterPro" id="IPR051363">
    <property type="entry name" value="RLR_Helicase"/>
</dbReference>
<dbReference type="PROSITE" id="PS51789">
    <property type="entry name" value="RLR_CTR"/>
    <property type="match status" value="1"/>
</dbReference>
<keyword evidence="12" id="KW-0347">Helicase</keyword>
<keyword evidence="7" id="KW-0399">Innate immunity</keyword>
<dbReference type="GO" id="GO:0016787">
    <property type="term" value="F:hydrolase activity"/>
    <property type="evidence" value="ECO:0007669"/>
    <property type="project" value="UniProtKB-KW"/>
</dbReference>
<evidence type="ECO:0000256" key="3">
    <source>
        <dbReference type="ARBA" id="ARBA00012552"/>
    </source>
</evidence>
<reference evidence="24" key="2">
    <citation type="submission" date="2020-11" db="EMBL/GenBank/DDBJ databases">
        <authorList>
            <person name="McCartney M.A."/>
            <person name="Auch B."/>
            <person name="Kono T."/>
            <person name="Mallez S."/>
            <person name="Becker A."/>
            <person name="Gohl D.M."/>
            <person name="Silverstein K.A.T."/>
            <person name="Koren S."/>
            <person name="Bechman K.B."/>
            <person name="Herman A."/>
            <person name="Abrahante J.E."/>
            <person name="Garbe J."/>
        </authorList>
    </citation>
    <scope>NUCLEOTIDE SEQUENCE</scope>
    <source>
        <strain evidence="24">Duluth1</strain>
        <tissue evidence="24">Whole animal</tissue>
    </source>
</reference>
<evidence type="ECO:0000313" key="25">
    <source>
        <dbReference type="Proteomes" id="UP000828390"/>
    </source>
</evidence>
<keyword evidence="11" id="KW-0378">Hydrolase</keyword>
<keyword evidence="25" id="KW-1185">Reference proteome</keyword>
<dbReference type="SUPFAM" id="SSF47986">
    <property type="entry name" value="DEATH domain"/>
    <property type="match status" value="1"/>
</dbReference>
<dbReference type="Pfam" id="PF16739">
    <property type="entry name" value="CARD_2"/>
    <property type="match status" value="1"/>
</dbReference>
<dbReference type="EMBL" id="JAIWYP010000012">
    <property type="protein sequence ID" value="KAH3728104.1"/>
    <property type="molecule type" value="Genomic_DNA"/>
</dbReference>
<dbReference type="Pfam" id="PF00271">
    <property type="entry name" value="Helicase_C"/>
    <property type="match status" value="1"/>
</dbReference>
<dbReference type="OrthoDB" id="416741at2759"/>
<dbReference type="Pfam" id="PF18119">
    <property type="entry name" value="RIG-I_C"/>
    <property type="match status" value="1"/>
</dbReference>
<evidence type="ECO:0000256" key="1">
    <source>
        <dbReference type="ARBA" id="ARBA00004496"/>
    </source>
</evidence>
<keyword evidence="15" id="KW-0832">Ubl conjugation</keyword>
<dbReference type="Gene3D" id="3.40.50.300">
    <property type="entry name" value="P-loop containing nucleotide triphosphate hydrolases"/>
    <property type="match status" value="2"/>
</dbReference>
<evidence type="ECO:0000256" key="20">
    <source>
        <dbReference type="SAM" id="MobiDB-lite"/>
    </source>
</evidence>
<evidence type="ECO:0000256" key="17">
    <source>
        <dbReference type="ARBA" id="ARBA00022884"/>
    </source>
</evidence>
<evidence type="ECO:0000256" key="19">
    <source>
        <dbReference type="ARBA" id="ARBA00049390"/>
    </source>
</evidence>
<comment type="catalytic activity">
    <reaction evidence="19">
        <text>ATP + H2O = ADP + phosphate + H(+)</text>
        <dbReference type="Rhea" id="RHEA:13065"/>
        <dbReference type="ChEBI" id="CHEBI:15377"/>
        <dbReference type="ChEBI" id="CHEBI:15378"/>
        <dbReference type="ChEBI" id="CHEBI:30616"/>
        <dbReference type="ChEBI" id="CHEBI:43474"/>
        <dbReference type="ChEBI" id="CHEBI:456216"/>
        <dbReference type="EC" id="3.6.4.13"/>
    </reaction>
    <physiologicalReaction direction="left-to-right" evidence="19">
        <dbReference type="Rhea" id="RHEA:13066"/>
    </physiologicalReaction>
</comment>
<comment type="similarity">
    <text evidence="2">Belongs to the helicase family. RLR subfamily.</text>
</comment>
<dbReference type="SMART" id="SM00490">
    <property type="entry name" value="HELICc"/>
    <property type="match status" value="1"/>
</dbReference>
<evidence type="ECO:0000256" key="7">
    <source>
        <dbReference type="ARBA" id="ARBA00022588"/>
    </source>
</evidence>
<keyword evidence="18" id="KW-0051">Antiviral defense</keyword>
<evidence type="ECO:0000256" key="15">
    <source>
        <dbReference type="ARBA" id="ARBA00022843"/>
    </source>
</evidence>
<proteinExistence type="inferred from homology"/>
<dbReference type="InterPro" id="IPR027417">
    <property type="entry name" value="P-loop_NTPase"/>
</dbReference>
<evidence type="ECO:0000259" key="22">
    <source>
        <dbReference type="PROSITE" id="PS51194"/>
    </source>
</evidence>
<feature type="region of interest" description="Disordered" evidence="20">
    <location>
        <begin position="364"/>
        <end position="398"/>
    </location>
</feature>
<dbReference type="Gene3D" id="1.10.533.10">
    <property type="entry name" value="Death Domain, Fas"/>
    <property type="match status" value="1"/>
</dbReference>
<dbReference type="InterPro" id="IPR021673">
    <property type="entry name" value="RLR_CTR"/>
</dbReference>
<evidence type="ECO:0000256" key="9">
    <source>
        <dbReference type="ARBA" id="ARBA00022737"/>
    </source>
</evidence>
<dbReference type="Proteomes" id="UP000828390">
    <property type="component" value="Unassembled WGS sequence"/>
</dbReference>
<keyword evidence="6" id="KW-0597">Phosphoprotein</keyword>
<dbReference type="InterPro" id="IPR041204">
    <property type="entry name" value="RIG-I-like_C"/>
</dbReference>
<keyword evidence="16" id="KW-0391">Immunity</keyword>
<evidence type="ECO:0000256" key="11">
    <source>
        <dbReference type="ARBA" id="ARBA00022801"/>
    </source>
</evidence>
<feature type="domain" description="Helicase ATP-binding" evidence="21">
    <location>
        <begin position="419"/>
        <end position="597"/>
    </location>
</feature>